<comment type="similarity">
    <text evidence="3 11">Belongs to the NadD family.</text>
</comment>
<evidence type="ECO:0000256" key="8">
    <source>
        <dbReference type="ARBA" id="ARBA00022840"/>
    </source>
</evidence>
<dbReference type="SUPFAM" id="SSF52374">
    <property type="entry name" value="Nucleotidylyl transferase"/>
    <property type="match status" value="1"/>
</dbReference>
<dbReference type="InterPro" id="IPR014729">
    <property type="entry name" value="Rossmann-like_a/b/a_fold"/>
</dbReference>
<reference evidence="14" key="1">
    <citation type="submission" date="2015-11" db="EMBL/GenBank/DDBJ databases">
        <authorList>
            <person name="Holder M.E."/>
            <person name="Ajami N.J."/>
            <person name="Petrosino J.F."/>
        </authorList>
    </citation>
    <scope>NUCLEOTIDE SEQUENCE [LARGE SCALE GENOMIC DNA]</scope>
    <source>
        <strain evidence="14">F0113</strain>
    </source>
</reference>
<keyword evidence="14" id="KW-1185">Reference proteome</keyword>
<dbReference type="PANTHER" id="PTHR39321">
    <property type="entry name" value="NICOTINATE-NUCLEOTIDE ADENYLYLTRANSFERASE-RELATED"/>
    <property type="match status" value="1"/>
</dbReference>
<dbReference type="Proteomes" id="UP000056252">
    <property type="component" value="Chromosome"/>
</dbReference>
<dbReference type="AlphaFoldDB" id="A0A0S2KMY0"/>
<dbReference type="UniPathway" id="UPA00253">
    <property type="reaction ID" value="UER00332"/>
</dbReference>
<dbReference type="EC" id="2.7.7.18" evidence="11"/>
<dbReference type="OrthoDB" id="5295945at2"/>
<evidence type="ECO:0000256" key="6">
    <source>
        <dbReference type="ARBA" id="ARBA00022695"/>
    </source>
</evidence>
<dbReference type="NCBIfam" id="TIGR00482">
    <property type="entry name" value="nicotinate (nicotinamide) nucleotide adenylyltransferase"/>
    <property type="match status" value="1"/>
</dbReference>
<dbReference type="KEGG" id="peo:AS203_10595"/>
<sequence length="190" mass="22059">MIKTGIFGGSFNPIHNGHIALAKSILALAELDEIWFVVSPQNPFKRADPNLLDDRLRLELVRLALANEPHLITNDCEFHLPKPSYMWHTLQAMSHNYPNRMFTLLIGADNWLSFPRWYHANDIITHYSIIVYPRRNAHVNTITFPPTVRLVDTPLYDISSTEIRHRIRNHIPVDSLLPSSIIQKALEYYR</sequence>
<dbReference type="InterPro" id="IPR004821">
    <property type="entry name" value="Cyt_trans-like"/>
</dbReference>
<comment type="catalytic activity">
    <reaction evidence="10 11">
        <text>nicotinate beta-D-ribonucleotide + ATP + H(+) = deamido-NAD(+) + diphosphate</text>
        <dbReference type="Rhea" id="RHEA:22860"/>
        <dbReference type="ChEBI" id="CHEBI:15378"/>
        <dbReference type="ChEBI" id="CHEBI:30616"/>
        <dbReference type="ChEBI" id="CHEBI:33019"/>
        <dbReference type="ChEBI" id="CHEBI:57502"/>
        <dbReference type="ChEBI" id="CHEBI:58437"/>
        <dbReference type="EC" id="2.7.7.18"/>
    </reaction>
</comment>
<keyword evidence="4 11" id="KW-0662">Pyridine nucleotide biosynthesis</keyword>
<evidence type="ECO:0000313" key="13">
    <source>
        <dbReference type="EMBL" id="ALO49486.1"/>
    </source>
</evidence>
<evidence type="ECO:0000259" key="12">
    <source>
        <dbReference type="Pfam" id="PF01467"/>
    </source>
</evidence>
<dbReference type="GO" id="GO:0004515">
    <property type="term" value="F:nicotinate-nucleotide adenylyltransferase activity"/>
    <property type="evidence" value="ECO:0007669"/>
    <property type="project" value="UniProtKB-UniRule"/>
</dbReference>
<dbReference type="STRING" id="76123.AS203_10595"/>
<name>A0A0S2KMY0_9BACT</name>
<evidence type="ECO:0000256" key="7">
    <source>
        <dbReference type="ARBA" id="ARBA00022741"/>
    </source>
</evidence>
<evidence type="ECO:0000256" key="3">
    <source>
        <dbReference type="ARBA" id="ARBA00009014"/>
    </source>
</evidence>
<evidence type="ECO:0000256" key="4">
    <source>
        <dbReference type="ARBA" id="ARBA00022642"/>
    </source>
</evidence>
<dbReference type="GO" id="GO:0009435">
    <property type="term" value="P:NAD+ biosynthetic process"/>
    <property type="evidence" value="ECO:0007669"/>
    <property type="project" value="UniProtKB-UniRule"/>
</dbReference>
<evidence type="ECO:0000256" key="10">
    <source>
        <dbReference type="ARBA" id="ARBA00048721"/>
    </source>
</evidence>
<feature type="domain" description="Cytidyltransferase-like" evidence="12">
    <location>
        <begin position="6"/>
        <end position="166"/>
    </location>
</feature>
<evidence type="ECO:0000313" key="14">
    <source>
        <dbReference type="Proteomes" id="UP000056252"/>
    </source>
</evidence>
<dbReference type="EMBL" id="CP013195">
    <property type="protein sequence ID" value="ALO49486.1"/>
    <property type="molecule type" value="Genomic_DNA"/>
</dbReference>
<evidence type="ECO:0000256" key="9">
    <source>
        <dbReference type="ARBA" id="ARBA00023027"/>
    </source>
</evidence>
<gene>
    <name evidence="11" type="primary">nadD</name>
    <name evidence="13" type="ORF">AS203_10595</name>
</gene>
<keyword evidence="6 11" id="KW-0548">Nucleotidyltransferase</keyword>
<dbReference type="Gene3D" id="3.40.50.620">
    <property type="entry name" value="HUPs"/>
    <property type="match status" value="1"/>
</dbReference>
<protein>
    <recommendedName>
        <fullName evidence="11">Probable nicotinate-nucleotide adenylyltransferase</fullName>
        <ecNumber evidence="11">2.7.7.18</ecNumber>
    </recommendedName>
    <alternativeName>
        <fullName evidence="11">Deamido-NAD(+) diphosphorylase</fullName>
    </alternativeName>
    <alternativeName>
        <fullName evidence="11">Deamido-NAD(+) pyrophosphorylase</fullName>
    </alternativeName>
    <alternativeName>
        <fullName evidence="11">Nicotinate mononucleotide adenylyltransferase</fullName>
        <shortName evidence="11">NaMN adenylyltransferase</shortName>
    </alternativeName>
</protein>
<evidence type="ECO:0000256" key="11">
    <source>
        <dbReference type="HAMAP-Rule" id="MF_00244"/>
    </source>
</evidence>
<dbReference type="PANTHER" id="PTHR39321:SF3">
    <property type="entry name" value="PHOSPHOPANTETHEINE ADENYLYLTRANSFERASE"/>
    <property type="match status" value="1"/>
</dbReference>
<keyword evidence="9 11" id="KW-0520">NAD</keyword>
<dbReference type="eggNOG" id="COG1057">
    <property type="taxonomic scope" value="Bacteria"/>
</dbReference>
<dbReference type="Pfam" id="PF01467">
    <property type="entry name" value="CTP_transf_like"/>
    <property type="match status" value="1"/>
</dbReference>
<dbReference type="RefSeq" id="WP_060544461.1">
    <property type="nucleotide sequence ID" value="NZ_CP013195.1"/>
</dbReference>
<dbReference type="NCBIfam" id="TIGR00125">
    <property type="entry name" value="cyt_tran_rel"/>
    <property type="match status" value="1"/>
</dbReference>
<evidence type="ECO:0000256" key="5">
    <source>
        <dbReference type="ARBA" id="ARBA00022679"/>
    </source>
</evidence>
<dbReference type="CDD" id="cd02165">
    <property type="entry name" value="NMNAT"/>
    <property type="match status" value="1"/>
</dbReference>
<proteinExistence type="inferred from homology"/>
<organism evidence="13 14">
    <name type="scientific">Hoylesella enoeca</name>
    <dbReference type="NCBI Taxonomy" id="76123"/>
    <lineage>
        <taxon>Bacteria</taxon>
        <taxon>Pseudomonadati</taxon>
        <taxon>Bacteroidota</taxon>
        <taxon>Bacteroidia</taxon>
        <taxon>Bacteroidales</taxon>
        <taxon>Prevotellaceae</taxon>
        <taxon>Hoylesella</taxon>
    </lineage>
</organism>
<accession>A0A0S2KMY0</accession>
<keyword evidence="8 11" id="KW-0067">ATP-binding</keyword>
<dbReference type="GO" id="GO:0005524">
    <property type="term" value="F:ATP binding"/>
    <property type="evidence" value="ECO:0007669"/>
    <property type="project" value="UniProtKB-KW"/>
</dbReference>
<keyword evidence="7 11" id="KW-0547">Nucleotide-binding</keyword>
<comment type="function">
    <text evidence="1 11">Catalyzes the reversible adenylation of nicotinate mononucleotide (NaMN) to nicotinic acid adenine dinucleotide (NaAD).</text>
</comment>
<evidence type="ECO:0000256" key="2">
    <source>
        <dbReference type="ARBA" id="ARBA00005019"/>
    </source>
</evidence>
<dbReference type="InterPro" id="IPR005248">
    <property type="entry name" value="NadD/NMNAT"/>
</dbReference>
<comment type="pathway">
    <text evidence="2 11">Cofactor biosynthesis; NAD(+) biosynthesis; deamido-NAD(+) from nicotinate D-ribonucleotide: step 1/1.</text>
</comment>
<keyword evidence="5 11" id="KW-0808">Transferase</keyword>
<evidence type="ECO:0000256" key="1">
    <source>
        <dbReference type="ARBA" id="ARBA00002324"/>
    </source>
</evidence>
<dbReference type="HAMAP" id="MF_00244">
    <property type="entry name" value="NaMN_adenylyltr"/>
    <property type="match status" value="1"/>
</dbReference>